<dbReference type="InterPro" id="IPR010258">
    <property type="entry name" value="Conjugal_tfr_TrbG/VirB9/CagX"/>
</dbReference>
<dbReference type="CDD" id="cd06911">
    <property type="entry name" value="VirB9_CagX_TrbG"/>
    <property type="match status" value="1"/>
</dbReference>
<evidence type="ECO:0000256" key="2">
    <source>
        <dbReference type="ARBA" id="ARBA00022729"/>
    </source>
</evidence>
<dbReference type="Pfam" id="PF03524">
    <property type="entry name" value="CagX"/>
    <property type="match status" value="1"/>
</dbReference>
<gene>
    <name evidence="3" type="ORF">B5J93_07970</name>
</gene>
<proteinExistence type="inferred from homology"/>
<dbReference type="InterPro" id="IPR033645">
    <property type="entry name" value="VirB9/CagX/TrbG_C"/>
</dbReference>
<reference evidence="3 4" key="1">
    <citation type="submission" date="2017-03" db="EMBL/GenBank/DDBJ databases">
        <title>Draft genome sequence of Moraxella equi CCUG 4950T type strain.</title>
        <authorList>
            <person name="Salva-Serra F."/>
            <person name="Engstrom-Jakobsson H."/>
            <person name="Thorell K."/>
            <person name="Jaen-Luchoro D."/>
            <person name="Gonzales-Siles L."/>
            <person name="Karlsson R."/>
            <person name="Yazdan S."/>
            <person name="Boulund F."/>
            <person name="Johnning A."/>
            <person name="Engstrand L."/>
            <person name="Kristiansson E."/>
            <person name="Moore E."/>
        </authorList>
    </citation>
    <scope>NUCLEOTIDE SEQUENCE [LARGE SCALE GENOMIC DNA]</scope>
    <source>
        <strain evidence="3 4">CCUG 4950</strain>
    </source>
</reference>
<evidence type="ECO:0000313" key="4">
    <source>
        <dbReference type="Proteomes" id="UP000190777"/>
    </source>
</evidence>
<evidence type="ECO:0000256" key="1">
    <source>
        <dbReference type="ARBA" id="ARBA00006135"/>
    </source>
</evidence>
<dbReference type="Proteomes" id="UP000190777">
    <property type="component" value="Unassembled WGS sequence"/>
</dbReference>
<dbReference type="InterPro" id="IPR038161">
    <property type="entry name" value="VirB9/CagX/TrbG_C_sf"/>
</dbReference>
<organism evidence="3 4">
    <name type="scientific">Moraxella equi</name>
    <dbReference type="NCBI Taxonomy" id="60442"/>
    <lineage>
        <taxon>Bacteria</taxon>
        <taxon>Pseudomonadati</taxon>
        <taxon>Pseudomonadota</taxon>
        <taxon>Gammaproteobacteria</taxon>
        <taxon>Moraxellales</taxon>
        <taxon>Moraxellaceae</taxon>
        <taxon>Moraxella</taxon>
    </lineage>
</organism>
<keyword evidence="4" id="KW-1185">Reference proteome</keyword>
<dbReference type="Gene3D" id="2.60.40.2500">
    <property type="match status" value="1"/>
</dbReference>
<sequence length="302" mass="34272">MSISMCQRLMMSAVLIRLALRSNLTKSMKIADFKGLVMKKLFFFCLFSLLSLSAYAEQLPTHTLDKRIQTFAYTDQDVFALKVKFGHGATIQFEKGEFIHDDEALGVGEKNDWSIGVKGNHILFKPLKAFIEPTNMIVVTNKRTYVFSLQTTLGDDMTYLAKFNYPETVLQATQNQKPTPATFQRVKQGNETYLIDGKINTAYVKRGNLELAPSAMWDDGLFTYLEYDNAKELPSVYKVMPDGTESLVNTHIDDNRVVIHEINRLYRLRLGQAVAELGNQKVVDSGFNRTGTSRLDVVRIEQ</sequence>
<evidence type="ECO:0000313" key="3">
    <source>
        <dbReference type="EMBL" id="OPH37648.1"/>
    </source>
</evidence>
<protein>
    <recommendedName>
        <fullName evidence="5">Pertussis toxin liberation protein F</fullName>
    </recommendedName>
</protein>
<accession>A0ABX3NH46</accession>
<keyword evidence="2" id="KW-0732">Signal</keyword>
<comment type="caution">
    <text evidence="3">The sequence shown here is derived from an EMBL/GenBank/DDBJ whole genome shotgun (WGS) entry which is preliminary data.</text>
</comment>
<dbReference type="EMBL" id="MXAP01000076">
    <property type="protein sequence ID" value="OPH37648.1"/>
    <property type="molecule type" value="Genomic_DNA"/>
</dbReference>
<name>A0ABX3NH46_9GAMM</name>
<evidence type="ECO:0008006" key="5">
    <source>
        <dbReference type="Google" id="ProtNLM"/>
    </source>
</evidence>
<comment type="similarity">
    <text evidence="1">Belongs to the TrbG/VirB9 family.</text>
</comment>